<evidence type="ECO:0000256" key="1">
    <source>
        <dbReference type="SAM" id="MobiDB-lite"/>
    </source>
</evidence>
<sequence>FPSNDGDGTWEPVQPPPPKNTDETSAADLTSVPQTNEAGDSGDVIGSSEAKGDIIGSSEAKGASEGSQASMALGDGTQAMVKSEESEADIKIELAETTASSTRSVTSKHPCSMLNEKT</sequence>
<feature type="compositionally biased region" description="Polar residues" evidence="1">
    <location>
        <begin position="23"/>
        <end position="38"/>
    </location>
</feature>
<name>A0AAV4IEV8_9GAST</name>
<dbReference type="AlphaFoldDB" id="A0AAV4IEV8"/>
<keyword evidence="3" id="KW-1185">Reference proteome</keyword>
<dbReference type="Proteomes" id="UP000762676">
    <property type="component" value="Unassembled WGS sequence"/>
</dbReference>
<feature type="compositionally biased region" description="Basic and acidic residues" evidence="1">
    <location>
        <begin position="82"/>
        <end position="94"/>
    </location>
</feature>
<feature type="compositionally biased region" description="Low complexity" evidence="1">
    <location>
        <begin position="56"/>
        <end position="70"/>
    </location>
</feature>
<protein>
    <submittedName>
        <fullName evidence="2">Uncharacterized protein</fullName>
    </submittedName>
</protein>
<evidence type="ECO:0000313" key="2">
    <source>
        <dbReference type="EMBL" id="GFS08434.1"/>
    </source>
</evidence>
<evidence type="ECO:0000313" key="3">
    <source>
        <dbReference type="Proteomes" id="UP000762676"/>
    </source>
</evidence>
<accession>A0AAV4IEV8</accession>
<proteinExistence type="predicted"/>
<feature type="compositionally biased region" description="Polar residues" evidence="1">
    <location>
        <begin position="97"/>
        <end position="109"/>
    </location>
</feature>
<dbReference type="EMBL" id="BMAT01009550">
    <property type="protein sequence ID" value="GFS08434.1"/>
    <property type="molecule type" value="Genomic_DNA"/>
</dbReference>
<gene>
    <name evidence="2" type="ORF">ElyMa_004756300</name>
</gene>
<comment type="caution">
    <text evidence="2">The sequence shown here is derived from an EMBL/GenBank/DDBJ whole genome shotgun (WGS) entry which is preliminary data.</text>
</comment>
<organism evidence="2 3">
    <name type="scientific">Elysia marginata</name>
    <dbReference type="NCBI Taxonomy" id="1093978"/>
    <lineage>
        <taxon>Eukaryota</taxon>
        <taxon>Metazoa</taxon>
        <taxon>Spiralia</taxon>
        <taxon>Lophotrochozoa</taxon>
        <taxon>Mollusca</taxon>
        <taxon>Gastropoda</taxon>
        <taxon>Heterobranchia</taxon>
        <taxon>Euthyneura</taxon>
        <taxon>Panpulmonata</taxon>
        <taxon>Sacoglossa</taxon>
        <taxon>Placobranchoidea</taxon>
        <taxon>Plakobranchidae</taxon>
        <taxon>Elysia</taxon>
    </lineage>
</organism>
<feature type="non-terminal residue" evidence="2">
    <location>
        <position position="118"/>
    </location>
</feature>
<feature type="region of interest" description="Disordered" evidence="1">
    <location>
        <begin position="1"/>
        <end position="118"/>
    </location>
</feature>
<feature type="non-terminal residue" evidence="2">
    <location>
        <position position="1"/>
    </location>
</feature>
<reference evidence="2 3" key="1">
    <citation type="journal article" date="2021" name="Elife">
        <title>Chloroplast acquisition without the gene transfer in kleptoplastic sea slugs, Plakobranchus ocellatus.</title>
        <authorList>
            <person name="Maeda T."/>
            <person name="Takahashi S."/>
            <person name="Yoshida T."/>
            <person name="Shimamura S."/>
            <person name="Takaki Y."/>
            <person name="Nagai Y."/>
            <person name="Toyoda A."/>
            <person name="Suzuki Y."/>
            <person name="Arimoto A."/>
            <person name="Ishii H."/>
            <person name="Satoh N."/>
            <person name="Nishiyama T."/>
            <person name="Hasebe M."/>
            <person name="Maruyama T."/>
            <person name="Minagawa J."/>
            <person name="Obokata J."/>
            <person name="Shigenobu S."/>
        </authorList>
    </citation>
    <scope>NUCLEOTIDE SEQUENCE [LARGE SCALE GENOMIC DNA]</scope>
</reference>